<dbReference type="Proteomes" id="UP000662466">
    <property type="component" value="Unassembled WGS sequence"/>
</dbReference>
<evidence type="ECO:0000313" key="3">
    <source>
        <dbReference type="Proteomes" id="UP000662466"/>
    </source>
</evidence>
<keyword evidence="1" id="KW-0732">Signal</keyword>
<dbReference type="AlphaFoldDB" id="A0A8H6PZZ0"/>
<name>A0A8H6PZZ0_9EURO</name>
<feature type="chain" id="PRO_5034520081" evidence="1">
    <location>
        <begin position="19"/>
        <end position="154"/>
    </location>
</feature>
<organism evidence="2 3">
    <name type="scientific">Aspergillus hiratsukae</name>
    <dbReference type="NCBI Taxonomy" id="1194566"/>
    <lineage>
        <taxon>Eukaryota</taxon>
        <taxon>Fungi</taxon>
        <taxon>Dikarya</taxon>
        <taxon>Ascomycota</taxon>
        <taxon>Pezizomycotina</taxon>
        <taxon>Eurotiomycetes</taxon>
        <taxon>Eurotiomycetidae</taxon>
        <taxon>Eurotiales</taxon>
        <taxon>Aspergillaceae</taxon>
        <taxon>Aspergillus</taxon>
        <taxon>Aspergillus subgen. Fumigati</taxon>
    </lineage>
</organism>
<evidence type="ECO:0000313" key="2">
    <source>
        <dbReference type="EMBL" id="KAF7163916.1"/>
    </source>
</evidence>
<proteinExistence type="predicted"/>
<dbReference type="EMBL" id="JACBAF010002199">
    <property type="protein sequence ID" value="KAF7163916.1"/>
    <property type="molecule type" value="Genomic_DNA"/>
</dbReference>
<reference evidence="2" key="1">
    <citation type="submission" date="2020-06" db="EMBL/GenBank/DDBJ databases">
        <title>Draft genome sequences of strains closely related to Aspergillus parafelis and Aspergillus hiratsukae.</title>
        <authorList>
            <person name="Dos Santos R.A.C."/>
            <person name="Rivero-Menendez O."/>
            <person name="Steenwyk J.L."/>
            <person name="Mead M.E."/>
            <person name="Goldman G.H."/>
            <person name="Alastruey-Izquierdo A."/>
            <person name="Rokas A."/>
        </authorList>
    </citation>
    <scope>NUCLEOTIDE SEQUENCE</scope>
    <source>
        <strain evidence="2">CNM-CM6106</strain>
    </source>
</reference>
<protein>
    <submittedName>
        <fullName evidence="2">Uncharacterized protein</fullName>
    </submittedName>
</protein>
<comment type="caution">
    <text evidence="2">The sequence shown here is derived from an EMBL/GenBank/DDBJ whole genome shotgun (WGS) entry which is preliminary data.</text>
</comment>
<sequence>MKMSTAVICSLLAVSASAFDKYQPWGKRDYFCINVYQGIPDNSTVAPGTQLELRFNRAPTTHCPNPLTQYPGSDYKVLLYNNPVRGPNYVTFDQSTMIQQGIKEQDGKVTITVPAELPAVNDDSVWYLRVQTVLETAPQMPSLFNAAGPFRIRA</sequence>
<evidence type="ECO:0000256" key="1">
    <source>
        <dbReference type="SAM" id="SignalP"/>
    </source>
</evidence>
<accession>A0A8H6PZZ0</accession>
<feature type="signal peptide" evidence="1">
    <location>
        <begin position="1"/>
        <end position="18"/>
    </location>
</feature>
<gene>
    <name evidence="2" type="ORF">CNMCM6106_000688</name>
</gene>